<feature type="domain" description="DUF6816" evidence="3">
    <location>
        <begin position="128"/>
        <end position="337"/>
    </location>
</feature>
<accession>A0A448YWA0</accession>
<dbReference type="EMBL" id="CAACVS010000017">
    <property type="protein sequence ID" value="VEU34061.1"/>
    <property type="molecule type" value="Genomic_DNA"/>
</dbReference>
<proteinExistence type="predicted"/>
<name>A0A448YWA0_9STRA</name>
<gene>
    <name evidence="4" type="ORF">PSNMU_V1.4_AUG-EV-PASAV3_0007530</name>
</gene>
<evidence type="ECO:0000259" key="3">
    <source>
        <dbReference type="Pfam" id="PF20670"/>
    </source>
</evidence>
<feature type="chain" id="PRO_5019256435" description="DUF6816 domain-containing protein" evidence="2">
    <location>
        <begin position="31"/>
        <end position="339"/>
    </location>
</feature>
<evidence type="ECO:0000256" key="1">
    <source>
        <dbReference type="SAM" id="MobiDB-lite"/>
    </source>
</evidence>
<sequence length="339" mass="35336">MKPSPNTAIGRGTALAFLWWFAGAVAVASGWTTGIATGTTRASSTPDRHREIGTSSSRTGPLRTSSPGEPEAARPPVEGLATRRELVAAAGGCLGAAAVLAARPAPSGAAEPLDAGEAIRRGASNLPGYGSSDVFYLGSFAGSWKMTREVEFPSSPNVLRLSYPVRFVQSIEDGAVVADRGYNQAELEAALARTRSGASGPDGSAPEPASPAVRSYEWVPYNPNVLRVVLSSGTQKEIKVTKRATERTEDTVSSSEFQRVTTQEVAGPNGNNNNGVGGIPDISARRVVSKWKRVDDSTLEGIEIVYAVGGGGDPLSAGLSSSPQAAPRILSKSRLYLVR</sequence>
<feature type="region of interest" description="Disordered" evidence="1">
    <location>
        <begin position="36"/>
        <end position="76"/>
    </location>
</feature>
<evidence type="ECO:0000313" key="5">
    <source>
        <dbReference type="Proteomes" id="UP000291116"/>
    </source>
</evidence>
<keyword evidence="5" id="KW-1185">Reference proteome</keyword>
<feature type="compositionally biased region" description="Polar residues" evidence="1">
    <location>
        <begin position="36"/>
        <end position="45"/>
    </location>
</feature>
<keyword evidence="2" id="KW-0732">Signal</keyword>
<organism evidence="4 5">
    <name type="scientific">Pseudo-nitzschia multistriata</name>
    <dbReference type="NCBI Taxonomy" id="183589"/>
    <lineage>
        <taxon>Eukaryota</taxon>
        <taxon>Sar</taxon>
        <taxon>Stramenopiles</taxon>
        <taxon>Ochrophyta</taxon>
        <taxon>Bacillariophyta</taxon>
        <taxon>Bacillariophyceae</taxon>
        <taxon>Bacillariophycidae</taxon>
        <taxon>Bacillariales</taxon>
        <taxon>Bacillariaceae</taxon>
        <taxon>Pseudo-nitzschia</taxon>
    </lineage>
</organism>
<dbReference type="Proteomes" id="UP000291116">
    <property type="component" value="Unassembled WGS sequence"/>
</dbReference>
<protein>
    <recommendedName>
        <fullName evidence="3">DUF6816 domain-containing protein</fullName>
    </recommendedName>
</protein>
<reference evidence="4 5" key="1">
    <citation type="submission" date="2019-01" db="EMBL/GenBank/DDBJ databases">
        <authorList>
            <person name="Ferrante I. M."/>
        </authorList>
    </citation>
    <scope>NUCLEOTIDE SEQUENCE [LARGE SCALE GENOMIC DNA]</scope>
    <source>
        <strain evidence="4 5">B856</strain>
    </source>
</reference>
<dbReference type="Pfam" id="PF20670">
    <property type="entry name" value="DUF6816"/>
    <property type="match status" value="1"/>
</dbReference>
<dbReference type="InterPro" id="IPR049213">
    <property type="entry name" value="DUF6816"/>
</dbReference>
<dbReference type="OrthoDB" id="193356at2759"/>
<feature type="compositionally biased region" description="Polar residues" evidence="1">
    <location>
        <begin position="53"/>
        <end position="67"/>
    </location>
</feature>
<feature type="signal peptide" evidence="2">
    <location>
        <begin position="1"/>
        <end position="30"/>
    </location>
</feature>
<evidence type="ECO:0000256" key="2">
    <source>
        <dbReference type="SAM" id="SignalP"/>
    </source>
</evidence>
<evidence type="ECO:0000313" key="4">
    <source>
        <dbReference type="EMBL" id="VEU34061.1"/>
    </source>
</evidence>
<dbReference type="AlphaFoldDB" id="A0A448YWA0"/>